<evidence type="ECO:0000256" key="4">
    <source>
        <dbReference type="RuleBase" id="RU003660"/>
    </source>
</evidence>
<keyword evidence="3 4" id="KW-0687">Ribonucleoprotein</keyword>
<dbReference type="InterPro" id="IPR000630">
    <property type="entry name" value="Ribosomal_uS8"/>
</dbReference>
<comment type="similarity">
    <text evidence="1 4">Belongs to the universal ribosomal protein uS8 family.</text>
</comment>
<geneLocation type="plastid" evidence="5"/>
<dbReference type="Gene3D" id="3.30.1490.10">
    <property type="match status" value="1"/>
</dbReference>
<keyword evidence="5" id="KW-0934">Plastid</keyword>
<dbReference type="FunFam" id="3.30.1490.10:FF:000001">
    <property type="entry name" value="30S ribosomal protein S8"/>
    <property type="match status" value="1"/>
</dbReference>
<accession>A0A9Y1MYK2</accession>
<dbReference type="Pfam" id="PF00410">
    <property type="entry name" value="Ribosomal_S8"/>
    <property type="match status" value="1"/>
</dbReference>
<evidence type="ECO:0000256" key="1">
    <source>
        <dbReference type="ARBA" id="ARBA00006471"/>
    </source>
</evidence>
<evidence type="ECO:0000256" key="2">
    <source>
        <dbReference type="ARBA" id="ARBA00022980"/>
    </source>
</evidence>
<dbReference type="GO" id="GO:0006412">
    <property type="term" value="P:translation"/>
    <property type="evidence" value="ECO:0007669"/>
    <property type="project" value="InterPro"/>
</dbReference>
<dbReference type="InterPro" id="IPR047863">
    <property type="entry name" value="Ribosomal_uS8_CS"/>
</dbReference>
<keyword evidence="2 4" id="KW-0689">Ribosomal protein</keyword>
<dbReference type="AlphaFoldDB" id="A0A9Y1MYK2"/>
<dbReference type="EMBL" id="OP616817">
    <property type="protein sequence ID" value="WDB00109.1"/>
    <property type="molecule type" value="Genomic_DNA"/>
</dbReference>
<reference evidence="5" key="1">
    <citation type="journal article" date="2023" name="J. Phycol.">
        <title>Revised classification of the Cyanidiophyceae based on plastid genome data with descriptions of the Cavernulicolales ord. nov. and Galdieriales ord. nov. (Rhodophyta).</title>
        <authorList>
            <person name="Park S.I."/>
            <person name="Cho C.H."/>
            <person name="Ciniglia C."/>
            <person name="Huang T.Y."/>
            <person name="Liu S.L."/>
            <person name="Bustamante D.E."/>
            <person name="Calderon M.S."/>
            <person name="Mansilla A."/>
            <person name="McDermott T."/>
            <person name="Andersen R.A."/>
            <person name="Yoon H.S."/>
        </authorList>
    </citation>
    <scope>NUCLEOTIDE SEQUENCE</scope>
</reference>
<dbReference type="PROSITE" id="PS00053">
    <property type="entry name" value="RIBOSOMAL_S8"/>
    <property type="match status" value="1"/>
</dbReference>
<dbReference type="HAMAP" id="MF_01302_B">
    <property type="entry name" value="Ribosomal_uS8_B"/>
    <property type="match status" value="1"/>
</dbReference>
<gene>
    <name evidence="5" type="primary">rps8</name>
    <name evidence="5" type="ORF">CspTHAL103_184</name>
</gene>
<dbReference type="GO" id="GO:0005840">
    <property type="term" value="C:ribosome"/>
    <property type="evidence" value="ECO:0007669"/>
    <property type="project" value="UniProtKB-KW"/>
</dbReference>
<sequence length="132" mass="14723">MINDTISDMLTRLRNAINAEHKVVQVPHTKITKNICILLQKEGLITTAKEVGHGIEKQILIILKYDEVKNLSIITNLKRISKPGLRVYSSNKKLPRVLGGFGMAIISTSKGLMTDKMARHLGVGGEILCYIW</sequence>
<dbReference type="Gene3D" id="3.30.1370.30">
    <property type="match status" value="1"/>
</dbReference>
<evidence type="ECO:0000256" key="3">
    <source>
        <dbReference type="ARBA" id="ARBA00023274"/>
    </source>
</evidence>
<dbReference type="NCBIfam" id="NF001109">
    <property type="entry name" value="PRK00136.1"/>
    <property type="match status" value="1"/>
</dbReference>
<protein>
    <submittedName>
        <fullName evidence="5">Ribosomal protein S8</fullName>
    </submittedName>
</protein>
<evidence type="ECO:0000313" key="5">
    <source>
        <dbReference type="EMBL" id="WDB00109.1"/>
    </source>
</evidence>
<organism evidence="5">
    <name type="scientific">Cyanidium sp. THAL103</name>
    <dbReference type="NCBI Taxonomy" id="3027999"/>
    <lineage>
        <taxon>Eukaryota</taxon>
        <taxon>Rhodophyta</taxon>
        <taxon>Bangiophyceae</taxon>
        <taxon>Cyanidiales</taxon>
        <taxon>Cyanidiaceae</taxon>
        <taxon>Cyanidium</taxon>
    </lineage>
</organism>
<dbReference type="PANTHER" id="PTHR11758">
    <property type="entry name" value="40S RIBOSOMAL PROTEIN S15A"/>
    <property type="match status" value="1"/>
</dbReference>
<name>A0A9Y1MYK2_9RHOD</name>
<proteinExistence type="inferred from homology"/>
<dbReference type="SUPFAM" id="SSF56047">
    <property type="entry name" value="Ribosomal protein S8"/>
    <property type="match status" value="1"/>
</dbReference>
<dbReference type="GO" id="GO:0005737">
    <property type="term" value="C:cytoplasm"/>
    <property type="evidence" value="ECO:0007669"/>
    <property type="project" value="UniProtKB-ARBA"/>
</dbReference>
<dbReference type="GO" id="GO:0003735">
    <property type="term" value="F:structural constituent of ribosome"/>
    <property type="evidence" value="ECO:0007669"/>
    <property type="project" value="InterPro"/>
</dbReference>
<dbReference type="InterPro" id="IPR035987">
    <property type="entry name" value="Ribosomal_uS8_sf"/>
</dbReference>
<dbReference type="GO" id="GO:1990904">
    <property type="term" value="C:ribonucleoprotein complex"/>
    <property type="evidence" value="ECO:0007669"/>
    <property type="project" value="UniProtKB-KW"/>
</dbReference>